<keyword evidence="1" id="KW-1133">Transmembrane helix</keyword>
<feature type="transmembrane region" description="Helical" evidence="1">
    <location>
        <begin position="226"/>
        <end position="249"/>
    </location>
</feature>
<sequence length="262" mass="29927">MTEPRRRRHSNLNLYNDINPPPTGTQMDSPHFFRNCSCLAALTCLIWDSLLTCHHEYQYIWKSHSSTVKWIYLFSRYFAIAVQTANSAMLAGPLGHIHIRPRLCSAWFGFQMASAMSLMTALEIVLALRVYALYHESRSIGILLATVVTVGSIVFIFSAARTIRLLRFDSRCNSPEAPRVSLFLSTTVVLIQAMMWMLTVYRRKIAKRDGWDRAPIVRLMLRDGSWIFVGMSVIVATVTPYSFAIRVVAHVTFSRVPKNFVF</sequence>
<dbReference type="AlphaFoldDB" id="A0A369K8J0"/>
<keyword evidence="1" id="KW-0812">Transmembrane</keyword>
<reference evidence="3" key="1">
    <citation type="submission" date="2018-04" db="EMBL/GenBank/DDBJ databases">
        <title>Whole genome sequencing of Hypsizygus marmoreus.</title>
        <authorList>
            <person name="Choi I.-G."/>
            <person name="Min B."/>
            <person name="Kim J.-G."/>
            <person name="Kim S."/>
            <person name="Oh Y.-L."/>
            <person name="Kong W.-S."/>
            <person name="Park H."/>
            <person name="Jeong J."/>
            <person name="Song E.-S."/>
        </authorList>
    </citation>
    <scope>NUCLEOTIDE SEQUENCE [LARGE SCALE GENOMIC DNA]</scope>
    <source>
        <strain evidence="3">51987-8</strain>
    </source>
</reference>
<evidence type="ECO:0000313" key="3">
    <source>
        <dbReference type="EMBL" id="RDB28104.1"/>
    </source>
</evidence>
<accession>A0A369K8J0</accession>
<feature type="transmembrane region" description="Helical" evidence="1">
    <location>
        <begin position="70"/>
        <end position="94"/>
    </location>
</feature>
<evidence type="ECO:0000256" key="1">
    <source>
        <dbReference type="SAM" id="Phobius"/>
    </source>
</evidence>
<evidence type="ECO:0000259" key="2">
    <source>
        <dbReference type="Pfam" id="PF20151"/>
    </source>
</evidence>
<comment type="caution">
    <text evidence="3">The sequence shown here is derived from an EMBL/GenBank/DDBJ whole genome shotgun (WGS) entry which is preliminary data.</text>
</comment>
<feature type="domain" description="DUF6533" evidence="2">
    <location>
        <begin position="36"/>
        <end position="80"/>
    </location>
</feature>
<keyword evidence="1" id="KW-0472">Membrane</keyword>
<keyword evidence="4" id="KW-1185">Reference proteome</keyword>
<feature type="transmembrane region" description="Helical" evidence="1">
    <location>
        <begin position="140"/>
        <end position="160"/>
    </location>
</feature>
<dbReference type="Proteomes" id="UP000076154">
    <property type="component" value="Unassembled WGS sequence"/>
</dbReference>
<dbReference type="Pfam" id="PF20151">
    <property type="entry name" value="DUF6533"/>
    <property type="match status" value="1"/>
</dbReference>
<protein>
    <recommendedName>
        <fullName evidence="2">DUF6533 domain-containing protein</fullName>
    </recommendedName>
</protein>
<feature type="transmembrane region" description="Helical" evidence="1">
    <location>
        <begin position="180"/>
        <end position="201"/>
    </location>
</feature>
<gene>
    <name evidence="3" type="ORF">Hypma_001482</name>
</gene>
<evidence type="ECO:0000313" key="4">
    <source>
        <dbReference type="Proteomes" id="UP000076154"/>
    </source>
</evidence>
<dbReference type="OrthoDB" id="3206101at2759"/>
<feature type="transmembrane region" description="Helical" evidence="1">
    <location>
        <begin position="106"/>
        <end position="128"/>
    </location>
</feature>
<name>A0A369K8J0_HYPMA</name>
<proteinExistence type="predicted"/>
<organism evidence="3 4">
    <name type="scientific">Hypsizygus marmoreus</name>
    <name type="common">White beech mushroom</name>
    <name type="synonym">Agaricus marmoreus</name>
    <dbReference type="NCBI Taxonomy" id="39966"/>
    <lineage>
        <taxon>Eukaryota</taxon>
        <taxon>Fungi</taxon>
        <taxon>Dikarya</taxon>
        <taxon>Basidiomycota</taxon>
        <taxon>Agaricomycotina</taxon>
        <taxon>Agaricomycetes</taxon>
        <taxon>Agaricomycetidae</taxon>
        <taxon>Agaricales</taxon>
        <taxon>Tricholomatineae</taxon>
        <taxon>Lyophyllaceae</taxon>
        <taxon>Hypsizygus</taxon>
    </lineage>
</organism>
<dbReference type="InterPro" id="IPR045340">
    <property type="entry name" value="DUF6533"/>
</dbReference>
<dbReference type="STRING" id="39966.A0A369K8J0"/>
<dbReference type="EMBL" id="LUEZ02000012">
    <property type="protein sequence ID" value="RDB28104.1"/>
    <property type="molecule type" value="Genomic_DNA"/>
</dbReference>
<dbReference type="InParanoid" id="A0A369K8J0"/>